<dbReference type="InterPro" id="IPR009738">
    <property type="entry name" value="BAT2_N"/>
</dbReference>
<dbReference type="EMBL" id="JAHQIW010007456">
    <property type="protein sequence ID" value="KAJ1374385.1"/>
    <property type="molecule type" value="Genomic_DNA"/>
</dbReference>
<feature type="region of interest" description="Disordered" evidence="2">
    <location>
        <begin position="1"/>
        <end position="20"/>
    </location>
</feature>
<feature type="compositionally biased region" description="Basic residues" evidence="2">
    <location>
        <begin position="302"/>
        <end position="311"/>
    </location>
</feature>
<comment type="caution">
    <text evidence="4">The sequence shown here is derived from an EMBL/GenBank/DDBJ whole genome shotgun (WGS) entry which is preliminary data.</text>
</comment>
<accession>A0AAD5RDX3</accession>
<dbReference type="Proteomes" id="UP001196413">
    <property type="component" value="Unassembled WGS sequence"/>
</dbReference>
<name>A0AAD5RDX3_PARTN</name>
<dbReference type="AlphaFoldDB" id="A0AAD5RDX3"/>
<evidence type="ECO:0000259" key="3">
    <source>
        <dbReference type="Pfam" id="PF07001"/>
    </source>
</evidence>
<keyword evidence="1" id="KW-0597">Phosphoprotein</keyword>
<feature type="region of interest" description="Disordered" evidence="2">
    <location>
        <begin position="284"/>
        <end position="311"/>
    </location>
</feature>
<sequence>MSSLSRGATSANKPKPVNVNSLYSGRNLAAGAKPLGKHGLTSVGKSVGVVRRMPPPATLPSLKAENNGQDPTVVVVPQGGTGWNKNETPSDASDATRTETSSLPSSGPDLRPTWARPTSDSINSGGNTSTREFPTLAVAAHGMDSSQKIHNKWTCGSLSQAGESKTSTSTSSDEARMLPSRYYDTATEYGNAPRRASGQPLLRARFHGSSDARLSHSNYYSASICENGGKLATEPEREEVYTIVREEAHAPARNDMDGISESSQLGQGSDFFFDNLVREEVRTPVEESYKVQELDRDDAIGKSRHNGRASG</sequence>
<evidence type="ECO:0000313" key="5">
    <source>
        <dbReference type="Proteomes" id="UP001196413"/>
    </source>
</evidence>
<feature type="compositionally biased region" description="Low complexity" evidence="2">
    <location>
        <begin position="68"/>
        <end position="78"/>
    </location>
</feature>
<keyword evidence="5" id="KW-1185">Reference proteome</keyword>
<dbReference type="Pfam" id="PF07001">
    <property type="entry name" value="BAT2_N"/>
    <property type="match status" value="1"/>
</dbReference>
<dbReference type="GO" id="GO:0030154">
    <property type="term" value="P:cell differentiation"/>
    <property type="evidence" value="ECO:0007669"/>
    <property type="project" value="TreeGrafter"/>
</dbReference>
<evidence type="ECO:0000256" key="1">
    <source>
        <dbReference type="ARBA" id="ARBA00022553"/>
    </source>
</evidence>
<organism evidence="4 5">
    <name type="scientific">Parelaphostrongylus tenuis</name>
    <name type="common">Meningeal worm</name>
    <dbReference type="NCBI Taxonomy" id="148309"/>
    <lineage>
        <taxon>Eukaryota</taxon>
        <taxon>Metazoa</taxon>
        <taxon>Ecdysozoa</taxon>
        <taxon>Nematoda</taxon>
        <taxon>Chromadorea</taxon>
        <taxon>Rhabditida</taxon>
        <taxon>Rhabditina</taxon>
        <taxon>Rhabditomorpha</taxon>
        <taxon>Strongyloidea</taxon>
        <taxon>Metastrongylidae</taxon>
        <taxon>Parelaphostrongylus</taxon>
    </lineage>
</organism>
<feature type="region of interest" description="Disordered" evidence="2">
    <location>
        <begin position="29"/>
        <end position="130"/>
    </location>
</feature>
<gene>
    <name evidence="4" type="ORF">KIN20_037068</name>
</gene>
<dbReference type="PANTHER" id="PTHR14038">
    <property type="entry name" value="BAT2 HLA-B-ASSOCIATED TRANSCRIPT 2"/>
    <property type="match status" value="1"/>
</dbReference>
<proteinExistence type="predicted"/>
<dbReference type="InterPro" id="IPR033184">
    <property type="entry name" value="PRRC2"/>
</dbReference>
<feature type="domain" description="BAT2 N-terminal" evidence="3">
    <location>
        <begin position="16"/>
        <end position="175"/>
    </location>
</feature>
<feature type="compositionally biased region" description="Polar residues" evidence="2">
    <location>
        <begin position="83"/>
        <end position="105"/>
    </location>
</feature>
<feature type="compositionally biased region" description="Basic and acidic residues" evidence="2">
    <location>
        <begin position="284"/>
        <end position="301"/>
    </location>
</feature>
<evidence type="ECO:0000313" key="4">
    <source>
        <dbReference type="EMBL" id="KAJ1374385.1"/>
    </source>
</evidence>
<reference evidence="4" key="1">
    <citation type="submission" date="2021-06" db="EMBL/GenBank/DDBJ databases">
        <title>Parelaphostrongylus tenuis whole genome reference sequence.</title>
        <authorList>
            <person name="Garwood T.J."/>
            <person name="Larsen P.A."/>
            <person name="Fountain-Jones N.M."/>
            <person name="Garbe J.R."/>
            <person name="Macchietto M.G."/>
            <person name="Kania S.A."/>
            <person name="Gerhold R.W."/>
            <person name="Richards J.E."/>
            <person name="Wolf T.M."/>
        </authorList>
    </citation>
    <scope>NUCLEOTIDE SEQUENCE</scope>
    <source>
        <strain evidence="4">MNPRO001-30</strain>
        <tissue evidence="4">Meninges</tissue>
    </source>
</reference>
<feature type="region of interest" description="Disordered" evidence="2">
    <location>
        <begin position="158"/>
        <end position="177"/>
    </location>
</feature>
<protein>
    <recommendedName>
        <fullName evidence="3">BAT2 N-terminal domain-containing protein</fullName>
    </recommendedName>
</protein>
<feature type="compositionally biased region" description="Polar residues" evidence="2">
    <location>
        <begin position="116"/>
        <end position="130"/>
    </location>
</feature>
<evidence type="ECO:0000256" key="2">
    <source>
        <dbReference type="SAM" id="MobiDB-lite"/>
    </source>
</evidence>
<dbReference type="PANTHER" id="PTHR14038:SF0">
    <property type="entry name" value="LP18708P"/>
    <property type="match status" value="1"/>
</dbReference>